<evidence type="ECO:0000256" key="4">
    <source>
        <dbReference type="ARBA" id="ARBA00022692"/>
    </source>
</evidence>
<dbReference type="InterPro" id="IPR020846">
    <property type="entry name" value="MFS_dom"/>
</dbReference>
<comment type="subcellular location">
    <subcellularLocation>
        <location evidence="1">Membrane</location>
        <topology evidence="1">Multi-pass membrane protein</topology>
    </subcellularLocation>
</comment>
<gene>
    <name evidence="9" type="ORF">BGW36DRAFT_366643</name>
</gene>
<dbReference type="Gene3D" id="1.20.1250.20">
    <property type="entry name" value="MFS general substrate transporter like domains"/>
    <property type="match status" value="1"/>
</dbReference>
<feature type="transmembrane region" description="Helical" evidence="7">
    <location>
        <begin position="330"/>
        <end position="350"/>
    </location>
</feature>
<dbReference type="InterPro" id="IPR036259">
    <property type="entry name" value="MFS_trans_sf"/>
</dbReference>
<sequence>MRSYRPAYKYAPNGPPVFSFSLPDCRAVLQHGKPPASAPADEKKDLSSPVDVELHAVPLDALPKSRWDRLWPVIACGAGLFSDGYLNGVIGPVNTILSILYPETYETSPASQNVSSIAFVGTVVGQLAFGISSDYWSRKWSLFISTIVLIIFAALCAGAYGADDSQYGLFAALTAYRFFLGIGIGGEYPAGSVACAESTGELESGTRNRWFIIFTDFMIDSGFVVAAIVPTILVAIFSENHLRVVWRIALGLGVIPPLSLLWLRYKLKEPEEFNRERMKNYPYWLIIKYKQLTIGLIWFLYNFSSFSFSIYSSRWIKIIIGSDAPLWKTFAWSIVTNAFYLPGSFAGAFISDWIGPKSTLAWGVFAQGVVGFIMTAAYKQLATPEYVAAFVVVFGIFSALGELGPGDNIGLLASKSCSTSVRGQYYGIAAATGKIGAFVGTYVLPIAQKNAPNEVRAGQDPFFISSSLCIFSAILCWLFVPHIGQDTIAEEDIRFREYLVANGYDVSTMGNKSE</sequence>
<feature type="transmembrane region" description="Helical" evidence="7">
    <location>
        <begin position="167"/>
        <end position="190"/>
    </location>
</feature>
<keyword evidence="4 7" id="KW-0812">Transmembrane</keyword>
<dbReference type="Proteomes" id="UP001201262">
    <property type="component" value="Unassembled WGS sequence"/>
</dbReference>
<evidence type="ECO:0000313" key="9">
    <source>
        <dbReference type="EMBL" id="KAH8705010.1"/>
    </source>
</evidence>
<evidence type="ECO:0000256" key="7">
    <source>
        <dbReference type="SAM" id="Phobius"/>
    </source>
</evidence>
<comment type="caution">
    <text evidence="9">The sequence shown here is derived from an EMBL/GenBank/DDBJ whole genome shotgun (WGS) entry which is preliminary data.</text>
</comment>
<dbReference type="GeneID" id="70245053"/>
<keyword evidence="3" id="KW-0813">Transport</keyword>
<dbReference type="SUPFAM" id="SSF103473">
    <property type="entry name" value="MFS general substrate transporter"/>
    <property type="match status" value="1"/>
</dbReference>
<dbReference type="PANTHER" id="PTHR23508:SF10">
    <property type="entry name" value="CARBOXYLIC ACID TRANSPORTER PROTEIN HOMOLOG"/>
    <property type="match status" value="1"/>
</dbReference>
<dbReference type="InterPro" id="IPR011701">
    <property type="entry name" value="MFS"/>
</dbReference>
<reference evidence="9" key="1">
    <citation type="submission" date="2021-12" db="EMBL/GenBank/DDBJ databases">
        <title>Convergent genome expansion in fungi linked to evolution of root-endophyte symbiosis.</title>
        <authorList>
            <consortium name="DOE Joint Genome Institute"/>
            <person name="Ke Y.-H."/>
            <person name="Bonito G."/>
            <person name="Liao H.-L."/>
            <person name="Looney B."/>
            <person name="Rojas-Flechas A."/>
            <person name="Nash J."/>
            <person name="Hameed K."/>
            <person name="Schadt C."/>
            <person name="Martin F."/>
            <person name="Crous P.W."/>
            <person name="Miettinen O."/>
            <person name="Magnuson J.K."/>
            <person name="Labbe J."/>
            <person name="Jacobson D."/>
            <person name="Doktycz M.J."/>
            <person name="Veneault-Fourrey C."/>
            <person name="Kuo A."/>
            <person name="Mondo S."/>
            <person name="Calhoun S."/>
            <person name="Riley R."/>
            <person name="Ohm R."/>
            <person name="LaButti K."/>
            <person name="Andreopoulos B."/>
            <person name="Pangilinan J."/>
            <person name="Nolan M."/>
            <person name="Tritt A."/>
            <person name="Clum A."/>
            <person name="Lipzen A."/>
            <person name="Daum C."/>
            <person name="Barry K."/>
            <person name="Grigoriev I.V."/>
            <person name="Vilgalys R."/>
        </authorList>
    </citation>
    <scope>NUCLEOTIDE SEQUENCE</scope>
    <source>
        <strain evidence="9">PMI_201</strain>
    </source>
</reference>
<feature type="transmembrane region" description="Helical" evidence="7">
    <location>
        <begin position="462"/>
        <end position="480"/>
    </location>
</feature>
<accession>A0AAD4Q0Y1</accession>
<evidence type="ECO:0000256" key="3">
    <source>
        <dbReference type="ARBA" id="ARBA00022448"/>
    </source>
</evidence>
<dbReference type="AlphaFoldDB" id="A0AAD4Q0Y1"/>
<dbReference type="EMBL" id="JAJTJA010000001">
    <property type="protein sequence ID" value="KAH8705010.1"/>
    <property type="molecule type" value="Genomic_DNA"/>
</dbReference>
<evidence type="ECO:0000259" key="8">
    <source>
        <dbReference type="PROSITE" id="PS50850"/>
    </source>
</evidence>
<feature type="transmembrane region" description="Helical" evidence="7">
    <location>
        <begin position="425"/>
        <end position="447"/>
    </location>
</feature>
<proteinExistence type="inferred from homology"/>
<name>A0AAD4Q0Y1_9EURO</name>
<feature type="domain" description="Major facilitator superfamily (MFS) profile" evidence="8">
    <location>
        <begin position="72"/>
        <end position="484"/>
    </location>
</feature>
<evidence type="ECO:0000256" key="1">
    <source>
        <dbReference type="ARBA" id="ARBA00004141"/>
    </source>
</evidence>
<feature type="transmembrane region" description="Helical" evidence="7">
    <location>
        <begin position="362"/>
        <end position="380"/>
    </location>
</feature>
<evidence type="ECO:0000256" key="6">
    <source>
        <dbReference type="ARBA" id="ARBA00023136"/>
    </source>
</evidence>
<protein>
    <submittedName>
        <fullName evidence="9">MFS phospholipid transporter</fullName>
    </submittedName>
</protein>
<organism evidence="9 10">
    <name type="scientific">Talaromyces proteolyticus</name>
    <dbReference type="NCBI Taxonomy" id="1131652"/>
    <lineage>
        <taxon>Eukaryota</taxon>
        <taxon>Fungi</taxon>
        <taxon>Dikarya</taxon>
        <taxon>Ascomycota</taxon>
        <taxon>Pezizomycotina</taxon>
        <taxon>Eurotiomycetes</taxon>
        <taxon>Eurotiomycetidae</taxon>
        <taxon>Eurotiales</taxon>
        <taxon>Trichocomaceae</taxon>
        <taxon>Talaromyces</taxon>
        <taxon>Talaromyces sect. Bacilispori</taxon>
    </lineage>
</organism>
<keyword evidence="10" id="KW-1185">Reference proteome</keyword>
<keyword evidence="6 7" id="KW-0472">Membrane</keyword>
<keyword evidence="5 7" id="KW-1133">Transmembrane helix</keyword>
<dbReference type="Pfam" id="PF07690">
    <property type="entry name" value="MFS_1"/>
    <property type="match status" value="1"/>
</dbReference>
<dbReference type="PROSITE" id="PS50850">
    <property type="entry name" value="MFS"/>
    <property type="match status" value="1"/>
</dbReference>
<dbReference type="PANTHER" id="PTHR23508">
    <property type="entry name" value="CARBOXYLIC ACID TRANSPORTER PROTEIN HOMOLOG"/>
    <property type="match status" value="1"/>
</dbReference>
<dbReference type="GO" id="GO:0005886">
    <property type="term" value="C:plasma membrane"/>
    <property type="evidence" value="ECO:0007669"/>
    <property type="project" value="TreeGrafter"/>
</dbReference>
<comment type="similarity">
    <text evidence="2">Belongs to the major facilitator superfamily. Sugar transporter (TC 2.A.1.1) family.</text>
</comment>
<evidence type="ECO:0000256" key="2">
    <source>
        <dbReference type="ARBA" id="ARBA00010992"/>
    </source>
</evidence>
<feature type="transmembrane region" description="Helical" evidence="7">
    <location>
        <begin position="211"/>
        <end position="238"/>
    </location>
</feature>
<feature type="transmembrane region" description="Helical" evidence="7">
    <location>
        <begin position="141"/>
        <end position="161"/>
    </location>
</feature>
<feature type="transmembrane region" description="Helical" evidence="7">
    <location>
        <begin position="244"/>
        <end position="263"/>
    </location>
</feature>
<evidence type="ECO:0000256" key="5">
    <source>
        <dbReference type="ARBA" id="ARBA00022989"/>
    </source>
</evidence>
<dbReference type="FunFam" id="1.20.1250.20:FF:000140">
    <property type="entry name" value="Putative MFS phospholipid transporter"/>
    <property type="match status" value="1"/>
</dbReference>
<feature type="transmembrane region" description="Helical" evidence="7">
    <location>
        <begin position="386"/>
        <end position="404"/>
    </location>
</feature>
<feature type="transmembrane region" description="Helical" evidence="7">
    <location>
        <begin position="283"/>
        <end position="301"/>
    </location>
</feature>
<dbReference type="GO" id="GO:0046943">
    <property type="term" value="F:carboxylic acid transmembrane transporter activity"/>
    <property type="evidence" value="ECO:0007669"/>
    <property type="project" value="TreeGrafter"/>
</dbReference>
<evidence type="ECO:0000313" key="10">
    <source>
        <dbReference type="Proteomes" id="UP001201262"/>
    </source>
</evidence>
<dbReference type="RefSeq" id="XP_046077631.1">
    <property type="nucleotide sequence ID" value="XM_046214766.1"/>
</dbReference>